<dbReference type="InterPro" id="IPR036116">
    <property type="entry name" value="FN3_sf"/>
</dbReference>
<evidence type="ECO:0000313" key="8">
    <source>
        <dbReference type="Proteomes" id="UP000794436"/>
    </source>
</evidence>
<dbReference type="SUPFAM" id="SSF49899">
    <property type="entry name" value="Concanavalin A-like lectins/glucanases"/>
    <property type="match status" value="1"/>
</dbReference>
<feature type="domain" description="Fibronectin type-III" evidence="6">
    <location>
        <begin position="2140"/>
        <end position="2236"/>
    </location>
</feature>
<gene>
    <name evidence="7" type="ORF">Poli38472_000541</name>
</gene>
<dbReference type="InterPro" id="IPR013320">
    <property type="entry name" value="ConA-like_dom_sf"/>
</dbReference>
<feature type="domain" description="Fibronectin type-III" evidence="6">
    <location>
        <begin position="4368"/>
        <end position="4462"/>
    </location>
</feature>
<accession>A0A8K1CCH3</accession>
<keyword evidence="8" id="KW-1185">Reference proteome</keyword>
<feature type="signal peptide" evidence="5">
    <location>
        <begin position="1"/>
        <end position="20"/>
    </location>
</feature>
<dbReference type="InterPro" id="IPR013783">
    <property type="entry name" value="Ig-like_fold"/>
</dbReference>
<feature type="domain" description="Fibronectin type-III" evidence="6">
    <location>
        <begin position="5054"/>
        <end position="5147"/>
    </location>
</feature>
<evidence type="ECO:0000256" key="3">
    <source>
        <dbReference type="ARBA" id="ARBA00022837"/>
    </source>
</evidence>
<feature type="domain" description="Fibronectin type-III" evidence="6">
    <location>
        <begin position="4865"/>
        <end position="4957"/>
    </location>
</feature>
<sequence length="6117" mass="654291">MRTIWSIGVAVCTGVVCASADASCVLEGASAYVNCFDATGASENPCGGCQFQINTTQSRYESFAGAFRAISVTAGTSCEPAMPWICPGSSQGKCCVVKEQYALSSTQRRLCGNEETQVGAQRVDEQGIHSWLAGEPLYVSVPNQIGTQFYVRGKWSASLRQAVGLVVPSKPSETRYIIFNWNQGQASWAASLDNSSPVLSMEQLPTARVSDSFELRIEFEWLQWKVILNSAVLFVIDTTVYPSLVEQFTAHSLTCVSALGIQHETTSQCVPDVYESVFLSSATSAFDAKSCCEECSRVDGCTRCSYQNSNCFLLRDAHYNGDTVSSPLISSTNRLIYKTISGCECKSTYLDAIGAVATCFTLDDTRDYRCMIDSTKACTATPQDPTWDRCHTISVSILTALTRTAGTADPLLISLLDDRMGIIHQANFSHGLTAGAQSVFTMVLRDRSNVSFVSLSPGAELETASFGLDTWQTSEIQLQVQKGSPRVFYAARDVSLSFVQAGNGRLSRIVYAPLEAMIDVQDSTQCLFNSTGRCGYHNDMETSSSVRFLDDGDLLDSAVTALSRKSLHESRILSSREFTETVVTGFTASSNALSKRILTAASELPHQVLQTVRNVDAILPLIDAIEMLSATIRETRGAEDVSLWSVELFWDTSCPLSRTMIPGCSSMVDVVGGEHHQLWRLVGPRPLLSFQFQRDFVGNATVRLRFRLKAQDEMLSFQGNISVVVNDPPQSIEVPNGLIVSRPSASVAVLSDYITRHAPDMVVIGCSDSVRVMIEDVVLPSTSLDDATTAYTLESCGPIAEKCNIVIETTNCESVRVEIRPTIEIATSGDLIQSHSKVSFGLYWLHLSEDLDISPVLSRHDVHIPLNLALAQVASTLNTTNLRISLISVKLKGFRLQSLQLGDQIERCGDSASLLCQVSVNVTQPPQRVDCIVSITEAFDAGDASGQSNAQGKMVVGFNDPAYPAQHFSVTVDLEPKLRSAMIVHRRLSDTDTSSELLVSSSTPTSYVDLWDIRLATLKGAALTVSLTNLLSTSSVVGFNSMQCRTKVSVFQQPSQLRGVYASSDGTSKLFDGVTSQALIHPCNDTLVLSRIAGSVDDIPLLVEVMAMSNEPDAVVAAVLTVPVTWTVFAVPSASIVRVLPIGSTDIALGSTVRVKLEGETIPWNARVEMTLGQCSDLVTASSVAYHDRNLASQVTGCNFVLQEEQSGKTLQLPVEVQLAHVSEVAGIVSVQLTTTIVNQDPTYSSIATSVATSSMEFRFCETVPLGESMFYLPERDGVIDMLSFITSVFSAAKVNARELRTVAFLWSVPSAQTSVFRMQDGNIVPSTIYNATADGIFFDVRAVPKVFFSNIQSQSVLFDVITGWQEKETLSKGCFFRSNIRFNLIPRSDEALEVAPYVYSRKVYAGSPLDLFIPVGMDSSSVTRVVKIRVNDSTQVAVVERDNVAINATSSTDPAYIITAANDSTWSSGESHLIVRVIPVSDFIGSLRFGFELTVGAMESMLVALQQYSVERTSVYYLDIEWIPTNFTAIKPVSGGAAIYRSAVMRWTGETSISFRFRVGSVFSHLSADVILNGTDRRAMWTSEGLDVVPFEWQDGHILIALVYPSLAEVVFYGEPASGDSVSLDAIAIEGSSGSSNEAALQWVSSTGGMIKVRVDSLAQGIEPLFYRVYAKALGTTTSKLVYGGNGLEPLGCFSSGGLYSIPNIASRNLVQCHRACVSTEAQIAFTATSVVRSVASVELDVTKGFTIESWVRFEGNDVGSSGDQVIFLFGDDVTRSVLISYNNVFKIKRCTESVLIPHQLPANRWTHVTLSFQASGQVDMYLNGNSAASVSLGGCAPSASLLSAHIQLGRDALQVLSSSSTTFFRGAMDEFRMWNRSRQASEIRSSFDVIAVTPVSCLVVLLRFNTVSIGSNIISGSDSSGSDTNFFIDNVNMLRSRSIQMFGQSGDGRCYCGQSKRLHWGLPGSTCNKHCDFPPGDGSDGLWTCGSSESTNVLSVYSHNELSIGNLFPKTSYEFRLEIVASSGQAYDVKSRLIATTMSAATVPGQVPSVGMIGYSESSLEIAWQKVIDTGGQPVLKYEVFLNGFLVVSTMDGSTLSAFTDQVSVDVNSSVVVRAVNDIGAGPGREIKLRPDLSFPSPTVAPVIVPLTVRGGAVVFTVRYPSGNINIVDTFVEQRELSQSSFVLSQSDFNATSAEVMVLKLLHDSTYFFRSYSVNKDGQRGDNSFPIMVKTRARDSPDPTPLPNVVNVTGGSIVLLLLEPLYTGGQPFSTFNIFMAQSGSFKKLTSVPMSTGNSTFARIYRDADGNFLLPQATYSFKVLALQAGHVCEVLKETDARVSGSIDVTTTEAHVPPQPQQPILLQVQACTATIAFVAPEDFGGTSPTRFRVWFSGNGSASQQLENDIAQSTFKLTGILCNTSYSVTTTMVTSLGETSPSLPLVFASGAPGVPSPLQEAHMTNIRSSSGTLEWTAPRETGGGNISSYLVYQSTSSSLTPRELIYNGTSQSTQLQITKLLAETEYFFSIVAINQYGIQSADNIVRAVTTGPSLPSSPRNLLVPQVFGGLALSTFQAPLDTGGFQLTTLSYFARARYLVDCFSSVNSCTGCLYRLGSLSNGLGASGGQNTQGCAPTVCPNDASTTCCFDGTTRCSVLNSVEVVCGINVFGCAINGLNASTEYLVEVIAQNTMGNSSASESVFVKTSTPTIPDAPILALSNSSGGSISLQWQYPLNSGGARITRISLSANGVSLLDSTDATSYTYCQGVVAKTSYAFILEVENSAGLVNRTTRVFTSLAASGPGVPDVLIGVVGPTSANVAVKVPCDTGGGDSDLQYFYEIRATSNSDEVVQQSYFSCCSSVIPSLSPSTEYVVGVRAENSEGSSSFKLATFTTTSGILPSPRTELRYSSTEMILELIVPDIPVNGDLRIDVTVTKASDGSPVSSQFVDCPILGGHYDCPPTIFVGDLEATQATNAYTIAVRAAGYAGTSEWTSDTYHTDTGIAGTMRVISTFIWIKEGESGVVEIGRLYGTTVTESVTFQITDDTDLISSWYCDASGEDSMCNPTVNGAGVGSVAFYPGEYNKRIRVRTPDDTKYQSSAFKITVTLTGATQSSLGTSTQSVIEVHDNGDAGNVGFTSSEINVNEADGAVYVDIARNRGVFGQISVLATASLSSAVPNGIFKQLVVFADTVATATLRIPLVINTEYLQRSFKVQLTEATGGANISDAFSILVNVNDRGDISLPGSPDLDVLLVTGGSIHLSWTEPAFVGGDTSVDEFQIWVRSVTGVYSQVQRFDGNTGVISNLTSNSAYTLQVAAINPRGLGAYSEPLEVVMTDTSIPTIVRDLQISAMTGGAAKMVWQVPADSGGVPIARYQFRVYDTVLGSDRVVYVDGQAVSATIGGLVAERQYQFSIRPENSAGLVGPQATVTEQTFSASPPALPPAPRLLFATGGSMSFSVLQPIDCGGTDLLSYTVKYGRITGSAVEYTSLPSISIQDQPIQDGVLGNATIFGLLASSTYYVRVSIESYAGASNWSPQVGFATSGPTLVSGVPKPAIIFEDPGELTLGWSDPLDLGGVRVTGYLIESRKQQPDGTWTSPSIVYDGRKSVSRSTMLRNLDANTNYTFSVVVLNYRSQCSPDDANARSEELVLRTRDASVPSSPKRIGATSVSGGAITIEWSMPLSSGGEPILHYIVYGGVTTAPLVELGRVDVSLLRSFTLRGLTSMTEYKFVVCGANLRGPGVNSTEFIVSTSAPTAPEPPRNVHQRISFSGGKVLLTWDAPADSGGASVIGYDVYRNGSFQGMAEYTTMQMDYEDAQLVRASTYYNYTIFTRNTVFVASDPANIIVMSTVATIPASPAIHVIEVRAGFIDVGWSASADTGGVALNGFHAAVQREDHAGVVGVYEGELTRQVFYGLSAGTSYRVEVSTANEIGFSASQVAQVLTGPPEPPSQPPFVRLLNVYGGRISVEVTPPQDMGGVDLTDFFFFDRDKRLDAQRLVSSSFILYDVIGLLAMSSYSLRVAAANDAGVSPLSVELMVVTTDVSVPATAEQLSVVSKTHETITFDWQSPRDTGGATLLTYTVEVRDAQSNVPIDTIENAAKPLQVFNLAPATAYALRVRVLNSVGGGEWSDSIIVTTEPVSPGVMGFQSTTASVLEDASEFTVYVYRRQGGSLPASCQYHTEDGTAIAGEHYVSVNGTVIFASGVMGTTITIPITNNAVLDDPERTFLLHLVSISELDGSMDDNSTLIVTIQDDGDAGVVQFANASYAVSEAAGVATIGISRVNAFSSLVELQISALGVQGGAVEGVDFVLSQTSLILQDQQQQGSVDVRIFDDDTYQMRNTFGLQLSVVQGKAKVGAPILTFVEILDDGDASAPDIPTNLTASGVSGGMIRLTWARPLNRGAANISVLTYSISVSPDALTIPPWTLTSLTESATITQLTAQMLYQITVAASNGYYQSNASVPLVVRTASPSAPVPPSSVQVTARTGGSANITWLAPTDSGGSRIIRYRVVLSAIVGDFQVVKETSGLYLTLYGLRALTEYSGSVQAINADSLQSDPSNLVVFTTRSATVPSKPNTIVIRRVTGGVVEVEMQPPLDTGGSNITFYTLYATSAQFPTVFKQVYQGNSSIYLLNRLQYRTEYKLRFRLQNVVGASELSDDLSTTTSYLSLPTEPRKLAMVSRTAGTALLSWEPPVDFGGSDITKYQIMYFIGYDATLQYQLTITHLDSAAMTFTANVPRLQANTTYGFLVLALNDISACYAPSTYLNYSTVFTTTDTMKTPGIPEKLAVTTSTAGLQIITWSPPVDGGGDLNLTFALFSEANQVLYNGSATEFKRGGIRNNRTYSYYVVTQNAIGTSLSTRTVEFSTLTAMTIPAAPTGLTQTAASGGSISLAWSKPLDTGGDDGVIRYQVYRDGNLLISPDQLRVDTTFVDNNGIAANRVYEYAVRAVNVIGSGAISAPLTVHAGLPTVPNPPRALSVVAYGGRVELSWLAPLETGGISLTGFTVAVYSEAHSLLSQSSVASAPYVFYGVRAATMYNFSVSATNDLGPSATVSTIVTTGVPMKPGTPPQPELKTVSAGSATLTLLPPLDTGGTAVTGFSVFQNGINVLNVTASTSTEVSIPGLNAATTYLFTFRVNTAANLGESELSPAVTVTTTEATVPAAPYNPSVTKRLAYALTLSWNNPADTGGESITIDIEYSTSDGSVTAAETPTIDRSATTSSYELSGLTPVTTYSIRLRSKNTAGSSAWTDALSVQTDMNKRGVVTFSPLNVTVFENATSVTIQLVRQEGSGGAISCHYDVTSSTTVPNTVPAVAGRDYDVDTASARAFEFADSELQKEFSVQVYNNVVFDPLRLLEFTLYDTTSGRSESVVPITMTIFIADDDDGGWVEFENSLIEVSEAIGYLTIPLRRTGKTSSATRVGISSYLSNTTTAADAYRLESAELTIGDGETTQSLSVVITNNHVFDYPFLQFALHLSIISGGAKVGGNNVVTVVLLDDGDHSAPGLVGNPEVIATTGGMLTLSWVTPVNVGGMDAIIARYHVTMTNPDGSSETLLTPNNETTYRIGMRSSNTKYSFQVAANNTIGIGPASGKFEGTTTNVTMPGPPQNVTLVRATGGLLTVSIEPPVDLGGASIIGYLLYLLDDVSSDYLLAYNGSLNPLAEGNVPVPFADTDYQIKAQAVNIKGIGELSVPFTLSSSGKSMPSAPRLHSSSTHRTGGSIGISWDPPIDQGGYFKQLKYAFYARRHGENERFFRVNQDVAMTNATLYTLHADTAYDIIGVSIPDEYSGAITSGKVNVDGSSITTDSDVTYYLFYNSYFDFGGYLFQVDPNQPPTPSIVNYRISSFEDSGDTPVTMQVKGGAAIALSGCGPPRQILTLTTKLPTVPGEVTAPTLVRATGGALHVQLDAPLDTGGIPIRSYLVYVDDELVIDAFFYNKSMANDLQLEIIVQIGELEPETEYRVAYTALNDVSSCGDTRSALITPQTVSTTFSHVPYALFNTTEATLPVTIKTFWQMGATGGGINVAWEPPVDRGSSTSLLYKLYMSSRLETPREWDWQLVYNGTKTMFWVTKLKNATSYLFHIKSMNEVGDSDLSDDARFSTSEISAPGPPSKLSLINATGGLISFGWSPP</sequence>
<evidence type="ECO:0000256" key="5">
    <source>
        <dbReference type="SAM" id="SignalP"/>
    </source>
</evidence>
<keyword evidence="1 5" id="KW-0732">Signal</keyword>
<evidence type="ECO:0000259" key="6">
    <source>
        <dbReference type="PROSITE" id="PS50853"/>
    </source>
</evidence>
<dbReference type="SUPFAM" id="SSF141072">
    <property type="entry name" value="CalX-like"/>
    <property type="match status" value="5"/>
</dbReference>
<feature type="domain" description="Fibronectin type-III" evidence="6">
    <location>
        <begin position="3335"/>
        <end position="3432"/>
    </location>
</feature>
<dbReference type="InterPro" id="IPR038081">
    <property type="entry name" value="CalX-like_sf"/>
</dbReference>
<proteinExistence type="predicted"/>
<feature type="domain" description="Fibronectin type-III" evidence="6">
    <location>
        <begin position="3649"/>
        <end position="3746"/>
    </location>
</feature>
<dbReference type="Gene3D" id="2.60.40.10">
    <property type="entry name" value="Immunoglobulins"/>
    <property type="match status" value="27"/>
</dbReference>
<dbReference type="GO" id="GO:0007154">
    <property type="term" value="P:cell communication"/>
    <property type="evidence" value="ECO:0007669"/>
    <property type="project" value="InterPro"/>
</dbReference>
<feature type="domain" description="Fibronectin type-III" evidence="6">
    <location>
        <begin position="5494"/>
        <end position="5588"/>
    </location>
</feature>
<comment type="caution">
    <text evidence="7">The sequence shown here is derived from an EMBL/GenBank/DDBJ whole genome shotgun (WGS) entry which is preliminary data.</text>
</comment>
<feature type="domain" description="Fibronectin type-III" evidence="6">
    <location>
        <begin position="5690"/>
        <end position="5795"/>
    </location>
</feature>
<feature type="domain" description="Fibronectin type-III" evidence="6">
    <location>
        <begin position="3433"/>
        <end position="3538"/>
    </location>
</feature>
<dbReference type="Pfam" id="PF13385">
    <property type="entry name" value="Laminin_G_3"/>
    <property type="match status" value="1"/>
</dbReference>
<dbReference type="InterPro" id="IPR003644">
    <property type="entry name" value="Calx_beta"/>
</dbReference>
<feature type="domain" description="Fibronectin type-III" evidence="6">
    <location>
        <begin position="3845"/>
        <end position="3938"/>
    </location>
</feature>
<dbReference type="SUPFAM" id="SSF49265">
    <property type="entry name" value="Fibronectin type III"/>
    <property type="match status" value="18"/>
</dbReference>
<evidence type="ECO:0000256" key="2">
    <source>
        <dbReference type="ARBA" id="ARBA00022737"/>
    </source>
</evidence>
<dbReference type="PROSITE" id="PS50853">
    <property type="entry name" value="FN3"/>
    <property type="match status" value="26"/>
</dbReference>
<name>A0A8K1CCH3_PYTOL</name>
<feature type="domain" description="Fibronectin type-III" evidence="6">
    <location>
        <begin position="4959"/>
        <end position="5053"/>
    </location>
</feature>
<feature type="domain" description="Fibronectin type-III" evidence="6">
    <location>
        <begin position="5593"/>
        <end position="5688"/>
    </location>
</feature>
<feature type="domain" description="Fibronectin type-III" evidence="6">
    <location>
        <begin position="4772"/>
        <end position="4859"/>
    </location>
</feature>
<evidence type="ECO:0000313" key="7">
    <source>
        <dbReference type="EMBL" id="TMW60499.1"/>
    </source>
</evidence>
<dbReference type="SMART" id="SM00060">
    <property type="entry name" value="FN3"/>
    <property type="match status" value="31"/>
</dbReference>
<dbReference type="PANTHER" id="PTHR13817">
    <property type="entry name" value="TITIN"/>
    <property type="match status" value="1"/>
</dbReference>
<feature type="domain" description="Fibronectin type-III" evidence="6">
    <location>
        <begin position="2796"/>
        <end position="2892"/>
    </location>
</feature>
<dbReference type="Proteomes" id="UP000794436">
    <property type="component" value="Unassembled WGS sequence"/>
</dbReference>
<dbReference type="Gene3D" id="2.60.120.200">
    <property type="match status" value="1"/>
</dbReference>
<keyword evidence="4" id="KW-1015">Disulfide bond</keyword>
<feature type="domain" description="Fibronectin type-III" evidence="6">
    <location>
        <begin position="3542"/>
        <end position="3647"/>
    </location>
</feature>
<protein>
    <recommendedName>
        <fullName evidence="6">Fibronectin type-III domain-containing protein</fullName>
    </recommendedName>
</protein>
<feature type="domain" description="Fibronectin type-III" evidence="6">
    <location>
        <begin position="3751"/>
        <end position="3844"/>
    </location>
</feature>
<dbReference type="OrthoDB" id="418484at2759"/>
<feature type="domain" description="Fibronectin type-III" evidence="6">
    <location>
        <begin position="4467"/>
        <end position="4559"/>
    </location>
</feature>
<feature type="domain" description="Fibronectin type-III" evidence="6">
    <location>
        <begin position="3236"/>
        <end position="3331"/>
    </location>
</feature>
<feature type="domain" description="Fibronectin type-III" evidence="6">
    <location>
        <begin position="5152"/>
        <end position="5248"/>
    </location>
</feature>
<keyword evidence="3" id="KW-0106">Calcium</keyword>
<dbReference type="CDD" id="cd00063">
    <property type="entry name" value="FN3"/>
    <property type="match status" value="18"/>
</dbReference>
<feature type="domain" description="Fibronectin type-III" evidence="6">
    <location>
        <begin position="3940"/>
        <end position="4035"/>
    </location>
</feature>
<reference evidence="7" key="1">
    <citation type="submission" date="2019-03" db="EMBL/GenBank/DDBJ databases">
        <title>Long read genome sequence of the mycoparasitic Pythium oligandrum ATCC 38472 isolated from sugarbeet rhizosphere.</title>
        <authorList>
            <person name="Gaulin E."/>
        </authorList>
    </citation>
    <scope>NUCLEOTIDE SEQUENCE</scope>
    <source>
        <strain evidence="7">ATCC 38472_TT</strain>
    </source>
</reference>
<dbReference type="SMART" id="SM00560">
    <property type="entry name" value="LamGL"/>
    <property type="match status" value="1"/>
</dbReference>
<feature type="domain" description="Fibronectin type-III" evidence="6">
    <location>
        <begin position="2355"/>
        <end position="2447"/>
    </location>
</feature>
<dbReference type="InterPro" id="IPR006558">
    <property type="entry name" value="LamG-like"/>
</dbReference>
<evidence type="ECO:0000256" key="4">
    <source>
        <dbReference type="ARBA" id="ARBA00023157"/>
    </source>
</evidence>
<organism evidence="7 8">
    <name type="scientific">Pythium oligandrum</name>
    <name type="common">Mycoparasitic fungus</name>
    <dbReference type="NCBI Taxonomy" id="41045"/>
    <lineage>
        <taxon>Eukaryota</taxon>
        <taxon>Sar</taxon>
        <taxon>Stramenopiles</taxon>
        <taxon>Oomycota</taxon>
        <taxon>Peronosporomycetes</taxon>
        <taxon>Pythiales</taxon>
        <taxon>Pythiaceae</taxon>
        <taxon>Pythium</taxon>
    </lineage>
</organism>
<dbReference type="Pfam" id="PF00041">
    <property type="entry name" value="fn3"/>
    <property type="match status" value="9"/>
</dbReference>
<evidence type="ECO:0000256" key="1">
    <source>
        <dbReference type="ARBA" id="ARBA00022729"/>
    </source>
</evidence>
<dbReference type="SMART" id="SM00237">
    <property type="entry name" value="Calx_beta"/>
    <property type="match status" value="4"/>
</dbReference>
<feature type="domain" description="Fibronectin type-III" evidence="6">
    <location>
        <begin position="2449"/>
        <end position="2548"/>
    </location>
</feature>
<feature type="domain" description="Fibronectin type-III" evidence="6">
    <location>
        <begin position="5992"/>
        <end position="6091"/>
    </location>
</feature>
<feature type="domain" description="Fibronectin type-III" evidence="6">
    <location>
        <begin position="4662"/>
        <end position="4766"/>
    </location>
</feature>
<keyword evidence="2" id="KW-0677">Repeat</keyword>
<dbReference type="Gene3D" id="2.60.40.2030">
    <property type="match status" value="5"/>
</dbReference>
<feature type="domain" description="Fibronectin type-III" evidence="6">
    <location>
        <begin position="4561"/>
        <end position="4657"/>
    </location>
</feature>
<dbReference type="InterPro" id="IPR003961">
    <property type="entry name" value="FN3_dom"/>
</dbReference>
<dbReference type="InterPro" id="IPR050964">
    <property type="entry name" value="Striated_Muscle_Regulatory"/>
</dbReference>
<feature type="domain" description="Fibronectin type-III" evidence="6">
    <location>
        <begin position="4039"/>
        <end position="4131"/>
    </location>
</feature>
<dbReference type="EMBL" id="SPLM01000108">
    <property type="protein sequence ID" value="TMW60499.1"/>
    <property type="molecule type" value="Genomic_DNA"/>
</dbReference>
<feature type="chain" id="PRO_5035479515" description="Fibronectin type-III domain-containing protein" evidence="5">
    <location>
        <begin position="21"/>
        <end position="6117"/>
    </location>
</feature>
<dbReference type="Pfam" id="PF03160">
    <property type="entry name" value="Calx-beta"/>
    <property type="match status" value="3"/>
</dbReference>
<dbReference type="GO" id="GO:0016020">
    <property type="term" value="C:membrane"/>
    <property type="evidence" value="ECO:0007669"/>
    <property type="project" value="InterPro"/>
</dbReference>
<dbReference type="PANTHER" id="PTHR13817:SF73">
    <property type="entry name" value="FIBRONECTIN TYPE-III DOMAIN-CONTAINING PROTEIN"/>
    <property type="match status" value="1"/>
</dbReference>